<proteinExistence type="predicted"/>
<dbReference type="AlphaFoldDB" id="A0A7C3C1R5"/>
<name>A0A7C3C1R5_9PROT</name>
<feature type="domain" description="Mechanosensitive ion channel MscS porin" evidence="4">
    <location>
        <begin position="57"/>
        <end position="293"/>
    </location>
</feature>
<evidence type="ECO:0000256" key="2">
    <source>
        <dbReference type="SAM" id="Phobius"/>
    </source>
</evidence>
<evidence type="ECO:0000313" key="5">
    <source>
        <dbReference type="EMBL" id="HFB55302.1"/>
    </source>
</evidence>
<gene>
    <name evidence="5" type="ORF">ENJ46_05205</name>
</gene>
<feature type="transmembrane region" description="Helical" evidence="2">
    <location>
        <begin position="571"/>
        <end position="592"/>
    </location>
</feature>
<sequence>MSVCHKKIFEGFISLMVLGCLILFSPLSFAQAQNGPEQDTAVFQISEQSLKADKLAVEENTALAAEDKKQILDIYDTAFVRLAEGSADNTKADVFKSLRDSAADDIARLDQEIEAVRADLAQRSANLSTSFADMNLEELEALLVERRSEASALRASQLQFQTALQALDQRPATAREELATTQEKITELRAQISALSTELPTAQDKASKALAQATLVARQAHKYMLEQEIASIPSQRSILARRISLTAAKILQTDGLITALQIKTGSARTMNAEQRYKDARSDLDNFSERHPVVLAYATENINLSLKLSQVVQTEEDIPRSEALIRTQLSQIEADTNVADQILGTKKSSKNYSVHLRQLRKKQPSMTKIRNQIRARDAAYQDALFERIINQEAIQIFNTTPLDMDAEIARLSKDISKQMLEEGAVVEDVEFTDEDREALQRLYDSRRELLNALASFSVLKAEKLQELNELQSDLLVKVQNLCERLDGRLLWLPSTDAVGLNWPAKVGQGLLQTFSPQNLSLAGTSFIRGVRQSSVLLFLVALISLGAIALRRRFVPIMSAMRGRVGRVQNDSYALTPIAVLQGALIALPWAALPFSL</sequence>
<protein>
    <recommendedName>
        <fullName evidence="4">Mechanosensitive ion channel MscS porin domain-containing protein</fullName>
    </recommendedName>
</protein>
<dbReference type="EMBL" id="DRMN01000341">
    <property type="protein sequence ID" value="HFB55302.1"/>
    <property type="molecule type" value="Genomic_DNA"/>
</dbReference>
<dbReference type="Proteomes" id="UP000886042">
    <property type="component" value="Unassembled WGS sequence"/>
</dbReference>
<feature type="signal peptide" evidence="3">
    <location>
        <begin position="1"/>
        <end position="30"/>
    </location>
</feature>
<keyword evidence="3" id="KW-0732">Signal</keyword>
<keyword evidence="2" id="KW-0472">Membrane</keyword>
<dbReference type="Pfam" id="PF12795">
    <property type="entry name" value="MscS_porin"/>
    <property type="match status" value="1"/>
</dbReference>
<evidence type="ECO:0000256" key="1">
    <source>
        <dbReference type="SAM" id="Coils"/>
    </source>
</evidence>
<keyword evidence="2" id="KW-1133">Transmembrane helix</keyword>
<reference evidence="5" key="1">
    <citation type="journal article" date="2020" name="mSystems">
        <title>Genome- and Community-Level Interaction Insights into Carbon Utilization and Element Cycling Functions of Hydrothermarchaeota in Hydrothermal Sediment.</title>
        <authorList>
            <person name="Zhou Z."/>
            <person name="Liu Y."/>
            <person name="Xu W."/>
            <person name="Pan J."/>
            <person name="Luo Z.H."/>
            <person name="Li M."/>
        </authorList>
    </citation>
    <scope>NUCLEOTIDE SEQUENCE [LARGE SCALE GENOMIC DNA]</scope>
    <source>
        <strain evidence="5">HyVt-489</strain>
    </source>
</reference>
<evidence type="ECO:0000313" key="6">
    <source>
        <dbReference type="Proteomes" id="UP000886042"/>
    </source>
</evidence>
<accession>A0A7C3C1R5</accession>
<feature type="chain" id="PRO_5028047932" description="Mechanosensitive ion channel MscS porin domain-containing protein" evidence="3">
    <location>
        <begin position="31"/>
        <end position="596"/>
    </location>
</feature>
<keyword evidence="1" id="KW-0175">Coiled coil</keyword>
<organism evidence="5 6">
    <name type="scientific">Hellea balneolensis</name>
    <dbReference type="NCBI Taxonomy" id="287478"/>
    <lineage>
        <taxon>Bacteria</taxon>
        <taxon>Pseudomonadati</taxon>
        <taxon>Pseudomonadota</taxon>
        <taxon>Alphaproteobacteria</taxon>
        <taxon>Maricaulales</taxon>
        <taxon>Robiginitomaculaceae</taxon>
        <taxon>Hellea</taxon>
    </lineage>
</organism>
<dbReference type="InterPro" id="IPR024393">
    <property type="entry name" value="MscS_porin"/>
</dbReference>
<feature type="non-terminal residue" evidence="5">
    <location>
        <position position="596"/>
    </location>
</feature>
<comment type="caution">
    <text evidence="5">The sequence shown here is derived from an EMBL/GenBank/DDBJ whole genome shotgun (WGS) entry which is preliminary data.</text>
</comment>
<feature type="transmembrane region" description="Helical" evidence="2">
    <location>
        <begin position="533"/>
        <end position="550"/>
    </location>
</feature>
<keyword evidence="2" id="KW-0812">Transmembrane</keyword>
<evidence type="ECO:0000259" key="4">
    <source>
        <dbReference type="Pfam" id="PF12795"/>
    </source>
</evidence>
<feature type="coiled-coil region" evidence="1">
    <location>
        <begin position="99"/>
        <end position="205"/>
    </location>
</feature>
<evidence type="ECO:0000256" key="3">
    <source>
        <dbReference type="SAM" id="SignalP"/>
    </source>
</evidence>